<reference evidence="3" key="1">
    <citation type="submission" date="2017-02" db="EMBL/GenBank/DDBJ databases">
        <authorList>
            <person name="Tafer H."/>
            <person name="Lopandic K."/>
        </authorList>
    </citation>
    <scope>NUCLEOTIDE SEQUENCE [LARGE SCALE GENOMIC DNA]</scope>
    <source>
        <strain evidence="3">CBS 366.77</strain>
    </source>
</reference>
<proteinExistence type="predicted"/>
<name>A0A3A2ZF66_9EURO</name>
<evidence type="ECO:0000256" key="1">
    <source>
        <dbReference type="SAM" id="MobiDB-lite"/>
    </source>
</evidence>
<gene>
    <name evidence="2" type="ORF">PHISCL_11058</name>
</gene>
<comment type="caution">
    <text evidence="2">The sequence shown here is derived from an EMBL/GenBank/DDBJ whole genome shotgun (WGS) entry which is preliminary data.</text>
</comment>
<feature type="non-terminal residue" evidence="2">
    <location>
        <position position="66"/>
    </location>
</feature>
<dbReference type="AlphaFoldDB" id="A0A3A2ZF66"/>
<keyword evidence="3" id="KW-1185">Reference proteome</keyword>
<dbReference type="EMBL" id="MVGC01003663">
    <property type="protein sequence ID" value="RJE16605.1"/>
    <property type="molecule type" value="Genomic_DNA"/>
</dbReference>
<protein>
    <submittedName>
        <fullName evidence="2">Uncharacterized protein</fullName>
    </submittedName>
</protein>
<evidence type="ECO:0000313" key="2">
    <source>
        <dbReference type="EMBL" id="RJE16605.1"/>
    </source>
</evidence>
<evidence type="ECO:0000313" key="3">
    <source>
        <dbReference type="Proteomes" id="UP000266188"/>
    </source>
</evidence>
<organism evidence="2 3">
    <name type="scientific">Aspergillus sclerotialis</name>
    <dbReference type="NCBI Taxonomy" id="2070753"/>
    <lineage>
        <taxon>Eukaryota</taxon>
        <taxon>Fungi</taxon>
        <taxon>Dikarya</taxon>
        <taxon>Ascomycota</taxon>
        <taxon>Pezizomycotina</taxon>
        <taxon>Eurotiomycetes</taxon>
        <taxon>Eurotiomycetidae</taxon>
        <taxon>Eurotiales</taxon>
        <taxon>Aspergillaceae</taxon>
        <taxon>Aspergillus</taxon>
        <taxon>Aspergillus subgen. Polypaecilum</taxon>
    </lineage>
</organism>
<feature type="non-terminal residue" evidence="2">
    <location>
        <position position="1"/>
    </location>
</feature>
<feature type="compositionally biased region" description="Low complexity" evidence="1">
    <location>
        <begin position="42"/>
        <end position="51"/>
    </location>
</feature>
<accession>A0A3A2ZF66</accession>
<feature type="region of interest" description="Disordered" evidence="1">
    <location>
        <begin position="1"/>
        <end position="66"/>
    </location>
</feature>
<feature type="compositionally biased region" description="Polar residues" evidence="1">
    <location>
        <begin position="7"/>
        <end position="36"/>
    </location>
</feature>
<sequence length="66" mass="6854">PRRPGSSPISATKSPTARTGCSHPISSGTTAGTSFYSWARASSSTSPGTTTANRIISGRSRRRTPM</sequence>
<dbReference type="Proteomes" id="UP000266188">
    <property type="component" value="Unassembled WGS sequence"/>
</dbReference>